<name>A0A842JJ05_9ACTN</name>
<dbReference type="Pfam" id="PF01568">
    <property type="entry name" value="Molydop_binding"/>
    <property type="match status" value="1"/>
</dbReference>
<sequence>MTDFRRLHTLCAVEKHPFWKKRRANEERKDRMELTRRGFLKGSAACGAAAAAGMFSTGGWLAPAKAYAGIGPAGAEAAVAGEERTACTYHQGHCGGMCPLKCTVRDGRLVKVEPNDCVDDRYETICLKGISEVQHIYGSHRIQTPLRRVGERGANEFEPISWDEAYDEIVDNLARLQKEHGRDCVMVGATTEASFPFLAPMLGAQTGGMGGIDNGTGNGLDPAIGHGGGYAYATGEARDWVNANMVLTVGSNFCESTLPQVRLFFEAKEAGAKMITVDPHFSTTASKSDEWIPIAPGTDAALFLGMASAIVDNGWCDEEFMAAHTAFPYLVDEKTGKLVRDHAEDPAAEEPETGEQNPFFVWDASANARVPYTAAARPALEGRYTEGGATYATVFTLFKENQKPHTLAWASEKTGIPAARIEELARAYAQDGPASIALGWGGNDKMANADIAGHAAAVLAALTGNICKPGANIGVFVGGAWNGYTGNLASWELPEELASADDEMAAYDMRTKANKVRAFICCGDFFQQHYANMNTTLEWAKNLDFIVSIDPYFTEGAKWADIVLPAATRFENEEEVGNLKVGYNQLVLQNKVIEPLFEASTDFRIQRELAERLGVADALPKTSREWVDAMLANSEDPYTRALTVEAINENHGAYPLEGIEKPRQEFPDLVFGTTSGRMDVYYDNLVDFGQALPTYEDPSEAYDGNPARESYPLQLANVRSRFRIHNQFADASWIQQYYEPYVELNPAELASRGIEADGTVEVFNERGSFQCRVKANPAVRPGSARMIEGASADYLASGNLQSVTNDTMIERGYELATGPVIPFSDTLVQVKKA</sequence>
<keyword evidence="4" id="KW-0560">Oxidoreductase</keyword>
<dbReference type="SUPFAM" id="SSF53706">
    <property type="entry name" value="Formate dehydrogenase/DMSO reductase, domains 1-3"/>
    <property type="match status" value="1"/>
</dbReference>
<dbReference type="Gene3D" id="3.30.2070.10">
    <property type="entry name" value="Formate dehydrogenase/DMSO reductase"/>
    <property type="match status" value="1"/>
</dbReference>
<keyword evidence="2" id="KW-0479">Metal-binding</keyword>
<gene>
    <name evidence="8" type="ORF">H7313_07645</name>
</gene>
<dbReference type="PROSITE" id="PS51669">
    <property type="entry name" value="4FE4S_MOW_BIS_MGD"/>
    <property type="match status" value="1"/>
</dbReference>
<dbReference type="GO" id="GO:0046872">
    <property type="term" value="F:metal ion binding"/>
    <property type="evidence" value="ECO:0007669"/>
    <property type="project" value="UniProtKB-KW"/>
</dbReference>
<dbReference type="InterPro" id="IPR050612">
    <property type="entry name" value="Prok_Mopterin_Oxidored"/>
</dbReference>
<evidence type="ECO:0000256" key="2">
    <source>
        <dbReference type="ARBA" id="ARBA00022723"/>
    </source>
</evidence>
<dbReference type="Gene3D" id="2.20.25.90">
    <property type="entry name" value="ADC-like domains"/>
    <property type="match status" value="1"/>
</dbReference>
<keyword evidence="5" id="KW-0408">Iron</keyword>
<evidence type="ECO:0000259" key="7">
    <source>
        <dbReference type="PROSITE" id="PS51669"/>
    </source>
</evidence>
<dbReference type="NCBIfam" id="TIGR01409">
    <property type="entry name" value="TAT_signal_seq"/>
    <property type="match status" value="1"/>
</dbReference>
<evidence type="ECO:0000256" key="6">
    <source>
        <dbReference type="ARBA" id="ARBA00023014"/>
    </source>
</evidence>
<accession>A0A842JJ05</accession>
<dbReference type="GO" id="GO:0016491">
    <property type="term" value="F:oxidoreductase activity"/>
    <property type="evidence" value="ECO:0007669"/>
    <property type="project" value="UniProtKB-KW"/>
</dbReference>
<dbReference type="Gene3D" id="3.40.50.740">
    <property type="match status" value="1"/>
</dbReference>
<dbReference type="InterPro" id="IPR019546">
    <property type="entry name" value="TAT_signal_bac_arc"/>
</dbReference>
<dbReference type="SUPFAM" id="SSF50692">
    <property type="entry name" value="ADC-like"/>
    <property type="match status" value="1"/>
</dbReference>
<dbReference type="InterPro" id="IPR006657">
    <property type="entry name" value="MoPterin_dinucl-bd_dom"/>
</dbReference>
<keyword evidence="6" id="KW-0411">Iron-sulfur</keyword>
<dbReference type="Pfam" id="PF00384">
    <property type="entry name" value="Molybdopterin"/>
    <property type="match status" value="1"/>
</dbReference>
<dbReference type="PANTHER" id="PTHR43742">
    <property type="entry name" value="TRIMETHYLAMINE-N-OXIDE REDUCTASE"/>
    <property type="match status" value="1"/>
</dbReference>
<feature type="domain" description="4Fe-4S Mo/W bis-MGD-type" evidence="7">
    <location>
        <begin position="80"/>
        <end position="140"/>
    </location>
</feature>
<dbReference type="InterPro" id="IPR006656">
    <property type="entry name" value="Mopterin_OxRdtase"/>
</dbReference>
<proteinExistence type="inferred from homology"/>
<dbReference type="InterPro" id="IPR009010">
    <property type="entry name" value="Asp_de-COase-like_dom_sf"/>
</dbReference>
<evidence type="ECO:0000256" key="5">
    <source>
        <dbReference type="ARBA" id="ARBA00023004"/>
    </source>
</evidence>
<dbReference type="InterPro" id="IPR006311">
    <property type="entry name" value="TAT_signal"/>
</dbReference>
<protein>
    <submittedName>
        <fullName evidence="8">Molybdopterin-dependent oxidoreductase</fullName>
    </submittedName>
</protein>
<evidence type="ECO:0000313" key="8">
    <source>
        <dbReference type="EMBL" id="MBC2889219.1"/>
    </source>
</evidence>
<dbReference type="Pfam" id="PF04879">
    <property type="entry name" value="Molybdop_Fe4S4"/>
    <property type="match status" value="1"/>
</dbReference>
<evidence type="ECO:0000256" key="1">
    <source>
        <dbReference type="ARBA" id="ARBA00010312"/>
    </source>
</evidence>
<evidence type="ECO:0000313" key="9">
    <source>
        <dbReference type="Proteomes" id="UP000587396"/>
    </source>
</evidence>
<dbReference type="Pfam" id="PF10518">
    <property type="entry name" value="TAT_signal"/>
    <property type="match status" value="1"/>
</dbReference>
<evidence type="ECO:0000256" key="4">
    <source>
        <dbReference type="ARBA" id="ARBA00023002"/>
    </source>
</evidence>
<evidence type="ECO:0000256" key="3">
    <source>
        <dbReference type="ARBA" id="ARBA00022729"/>
    </source>
</evidence>
<dbReference type="PANTHER" id="PTHR43742:SF6">
    <property type="entry name" value="OXIDOREDUCTASE YYAE-RELATED"/>
    <property type="match status" value="1"/>
</dbReference>
<dbReference type="Gene3D" id="3.40.50.12440">
    <property type="match status" value="1"/>
</dbReference>
<dbReference type="PROSITE" id="PS51318">
    <property type="entry name" value="TAT"/>
    <property type="match status" value="1"/>
</dbReference>
<organism evidence="8 9">
    <name type="scientific">Gordonibacter massiliensis</name>
    <name type="common">ex Traore et al. 2017</name>
    <dbReference type="NCBI Taxonomy" id="1841863"/>
    <lineage>
        <taxon>Bacteria</taxon>
        <taxon>Bacillati</taxon>
        <taxon>Actinomycetota</taxon>
        <taxon>Coriobacteriia</taxon>
        <taxon>Eggerthellales</taxon>
        <taxon>Eggerthellaceae</taxon>
        <taxon>Gordonibacter</taxon>
    </lineage>
</organism>
<dbReference type="AlphaFoldDB" id="A0A842JJ05"/>
<dbReference type="Gene3D" id="2.40.40.20">
    <property type="match status" value="1"/>
</dbReference>
<dbReference type="GO" id="GO:0051536">
    <property type="term" value="F:iron-sulfur cluster binding"/>
    <property type="evidence" value="ECO:0007669"/>
    <property type="project" value="UniProtKB-KW"/>
</dbReference>
<dbReference type="EMBL" id="JACMSE010000004">
    <property type="protein sequence ID" value="MBC2889219.1"/>
    <property type="molecule type" value="Genomic_DNA"/>
</dbReference>
<dbReference type="Proteomes" id="UP000587396">
    <property type="component" value="Unassembled WGS sequence"/>
</dbReference>
<comment type="similarity">
    <text evidence="1">Belongs to the prokaryotic molybdopterin-containing oxidoreductase family.</text>
</comment>
<reference evidence="8 9" key="1">
    <citation type="submission" date="2020-08" db="EMBL/GenBank/DDBJ databases">
        <authorList>
            <person name="Liu C."/>
            <person name="Sun Q."/>
        </authorList>
    </citation>
    <scope>NUCLEOTIDE SEQUENCE [LARGE SCALE GENOMIC DNA]</scope>
    <source>
        <strain evidence="8 9">N22</strain>
    </source>
</reference>
<keyword evidence="3" id="KW-0732">Signal</keyword>
<comment type="caution">
    <text evidence="8">The sequence shown here is derived from an EMBL/GenBank/DDBJ whole genome shotgun (WGS) entry which is preliminary data.</text>
</comment>
<dbReference type="Gene3D" id="3.40.228.10">
    <property type="entry name" value="Dimethylsulfoxide Reductase, domain 2"/>
    <property type="match status" value="1"/>
</dbReference>
<keyword evidence="9" id="KW-1185">Reference proteome</keyword>
<dbReference type="InterPro" id="IPR006963">
    <property type="entry name" value="Mopterin_OxRdtase_4Fe-4S_dom"/>
</dbReference>
<dbReference type="GO" id="GO:0043546">
    <property type="term" value="F:molybdopterin cofactor binding"/>
    <property type="evidence" value="ECO:0007669"/>
    <property type="project" value="InterPro"/>
</dbReference>